<accession>A0A101IFC4</accession>
<keyword evidence="1" id="KW-1277">Toxin-antitoxin system</keyword>
<organism evidence="2 3">
    <name type="scientific">Methanothrix harundinacea</name>
    <dbReference type="NCBI Taxonomy" id="301375"/>
    <lineage>
        <taxon>Archaea</taxon>
        <taxon>Methanobacteriati</taxon>
        <taxon>Methanobacteriota</taxon>
        <taxon>Stenosarchaea group</taxon>
        <taxon>Methanomicrobia</taxon>
        <taxon>Methanotrichales</taxon>
        <taxon>Methanotrichaceae</taxon>
        <taxon>Methanothrix</taxon>
    </lineage>
</organism>
<reference evidence="3" key="1">
    <citation type="journal article" date="2015" name="MBio">
        <title>Genome-Resolved Metagenomic Analysis Reveals Roles for Candidate Phyla and Other Microbial Community Members in Biogeochemical Transformations in Oil Reservoirs.</title>
        <authorList>
            <person name="Hu P."/>
            <person name="Tom L."/>
            <person name="Singh A."/>
            <person name="Thomas B.C."/>
            <person name="Baker B.J."/>
            <person name="Piceno Y.M."/>
            <person name="Andersen G.L."/>
            <person name="Banfield J.F."/>
        </authorList>
    </citation>
    <scope>NUCLEOTIDE SEQUENCE [LARGE SCALE GENOMIC DNA]</scope>
</reference>
<proteinExistence type="predicted"/>
<sequence>MKKLGDVYKPEFAETFIETSQSLTKKDKVLAARIKRKIRAVCEYPERGEPLSGNLAGKWSIHVAAHYVILYEIKNKDKVVRFLSVKHHDYAYGKKL</sequence>
<dbReference type="AlphaFoldDB" id="A0A101IFC4"/>
<evidence type="ECO:0000256" key="1">
    <source>
        <dbReference type="ARBA" id="ARBA00022649"/>
    </source>
</evidence>
<comment type="caution">
    <text evidence="2">The sequence shown here is derived from an EMBL/GenBank/DDBJ whole genome shotgun (WGS) entry which is preliminary data.</text>
</comment>
<evidence type="ECO:0000313" key="3">
    <source>
        <dbReference type="Proteomes" id="UP000053961"/>
    </source>
</evidence>
<dbReference type="EMBL" id="LGHB01000060">
    <property type="protein sequence ID" value="KUK94114.1"/>
    <property type="molecule type" value="Genomic_DNA"/>
</dbReference>
<name>A0A101IFC4_9EURY</name>
<protein>
    <submittedName>
        <fullName evidence="2">Addiction module toxin, RelE/StbE family, putative</fullName>
    </submittedName>
</protein>
<dbReference type="Pfam" id="PF05016">
    <property type="entry name" value="ParE_toxin"/>
    <property type="match status" value="1"/>
</dbReference>
<dbReference type="PATRIC" id="fig|301375.6.peg.776"/>
<dbReference type="Proteomes" id="UP000053961">
    <property type="component" value="Unassembled WGS sequence"/>
</dbReference>
<gene>
    <name evidence="2" type="ORF">XE07_2238</name>
</gene>
<dbReference type="InterPro" id="IPR007712">
    <property type="entry name" value="RelE/ParE_toxin"/>
</dbReference>
<dbReference type="Gene3D" id="3.30.2310.20">
    <property type="entry name" value="RelE-like"/>
    <property type="match status" value="1"/>
</dbReference>
<dbReference type="NCBIfam" id="TIGR02385">
    <property type="entry name" value="RelE_StbE"/>
    <property type="match status" value="1"/>
</dbReference>
<dbReference type="SUPFAM" id="SSF143011">
    <property type="entry name" value="RelE-like"/>
    <property type="match status" value="1"/>
</dbReference>
<evidence type="ECO:0000313" key="2">
    <source>
        <dbReference type="EMBL" id="KUK94114.1"/>
    </source>
</evidence>
<dbReference type="InterPro" id="IPR035093">
    <property type="entry name" value="RelE/ParE_toxin_dom_sf"/>
</dbReference>